<reference evidence="1 2" key="1">
    <citation type="journal article" date="2020" name="Cell">
        <title>Large-Scale Comparative Analyses of Tick Genomes Elucidate Their Genetic Diversity and Vector Capacities.</title>
        <authorList>
            <consortium name="Tick Genome and Microbiome Consortium (TIGMIC)"/>
            <person name="Jia N."/>
            <person name="Wang J."/>
            <person name="Shi W."/>
            <person name="Du L."/>
            <person name="Sun Y."/>
            <person name="Zhan W."/>
            <person name="Jiang J.F."/>
            <person name="Wang Q."/>
            <person name="Zhang B."/>
            <person name="Ji P."/>
            <person name="Bell-Sakyi L."/>
            <person name="Cui X.M."/>
            <person name="Yuan T.T."/>
            <person name="Jiang B.G."/>
            <person name="Yang W.F."/>
            <person name="Lam T.T."/>
            <person name="Chang Q.C."/>
            <person name="Ding S.J."/>
            <person name="Wang X.J."/>
            <person name="Zhu J.G."/>
            <person name="Ruan X.D."/>
            <person name="Zhao L."/>
            <person name="Wei J.T."/>
            <person name="Ye R.Z."/>
            <person name="Que T.C."/>
            <person name="Du C.H."/>
            <person name="Zhou Y.H."/>
            <person name="Cheng J.X."/>
            <person name="Dai P.F."/>
            <person name="Guo W.B."/>
            <person name="Han X.H."/>
            <person name="Huang E.J."/>
            <person name="Li L.F."/>
            <person name="Wei W."/>
            <person name="Gao Y.C."/>
            <person name="Liu J.Z."/>
            <person name="Shao H.Z."/>
            <person name="Wang X."/>
            <person name="Wang C.C."/>
            <person name="Yang T.C."/>
            <person name="Huo Q.B."/>
            <person name="Li W."/>
            <person name="Chen H.Y."/>
            <person name="Chen S.E."/>
            <person name="Zhou L.G."/>
            <person name="Ni X.B."/>
            <person name="Tian J.H."/>
            <person name="Sheng Y."/>
            <person name="Liu T."/>
            <person name="Pan Y.S."/>
            <person name="Xia L.Y."/>
            <person name="Li J."/>
            <person name="Zhao F."/>
            <person name="Cao W.C."/>
        </authorList>
    </citation>
    <scope>NUCLEOTIDE SEQUENCE [LARGE SCALE GENOMIC DNA]</scope>
    <source>
        <strain evidence="1">HaeL-2018</strain>
    </source>
</reference>
<sequence length="112" mass="13100">MVKHAAETYPHPKLKYAKLDIEKDVGAFVQEHGLFHRVYSFLTLYLMKGLPLALRNIEKLLVPGGECLLMIEADIDIFHYFAAIINSGRWARYSHVRITLTRDLRYQLEFFC</sequence>
<gene>
    <name evidence="1" type="ORF">HPB48_015957</name>
</gene>
<dbReference type="OrthoDB" id="6504634at2759"/>
<name>A0A9J6FUF6_HAELO</name>
<dbReference type="Gene3D" id="3.40.50.150">
    <property type="entry name" value="Vaccinia Virus protein VP39"/>
    <property type="match status" value="1"/>
</dbReference>
<dbReference type="SUPFAM" id="SSF53335">
    <property type="entry name" value="S-adenosyl-L-methionine-dependent methyltransferases"/>
    <property type="match status" value="1"/>
</dbReference>
<dbReference type="EMBL" id="JABSTR010000003">
    <property type="protein sequence ID" value="KAH9365897.1"/>
    <property type="molecule type" value="Genomic_DNA"/>
</dbReference>
<protein>
    <submittedName>
        <fullName evidence="1">Uncharacterized protein</fullName>
    </submittedName>
</protein>
<dbReference type="AlphaFoldDB" id="A0A9J6FUF6"/>
<accession>A0A9J6FUF6</accession>
<evidence type="ECO:0000313" key="1">
    <source>
        <dbReference type="EMBL" id="KAH9365897.1"/>
    </source>
</evidence>
<dbReference type="VEuPathDB" id="VectorBase:HLOH_051626"/>
<proteinExistence type="predicted"/>
<dbReference type="Proteomes" id="UP000821853">
    <property type="component" value="Unassembled WGS sequence"/>
</dbReference>
<comment type="caution">
    <text evidence="1">The sequence shown here is derived from an EMBL/GenBank/DDBJ whole genome shotgun (WGS) entry which is preliminary data.</text>
</comment>
<evidence type="ECO:0000313" key="2">
    <source>
        <dbReference type="Proteomes" id="UP000821853"/>
    </source>
</evidence>
<organism evidence="1 2">
    <name type="scientific">Haemaphysalis longicornis</name>
    <name type="common">Bush tick</name>
    <dbReference type="NCBI Taxonomy" id="44386"/>
    <lineage>
        <taxon>Eukaryota</taxon>
        <taxon>Metazoa</taxon>
        <taxon>Ecdysozoa</taxon>
        <taxon>Arthropoda</taxon>
        <taxon>Chelicerata</taxon>
        <taxon>Arachnida</taxon>
        <taxon>Acari</taxon>
        <taxon>Parasitiformes</taxon>
        <taxon>Ixodida</taxon>
        <taxon>Ixodoidea</taxon>
        <taxon>Ixodidae</taxon>
        <taxon>Haemaphysalinae</taxon>
        <taxon>Haemaphysalis</taxon>
    </lineage>
</organism>
<keyword evidence="2" id="KW-1185">Reference proteome</keyword>
<dbReference type="InterPro" id="IPR029063">
    <property type="entry name" value="SAM-dependent_MTases_sf"/>
</dbReference>